<dbReference type="eggNOG" id="COG0628">
    <property type="taxonomic scope" value="Bacteria"/>
</dbReference>
<accession>A0A0A0IZI5</accession>
<feature type="transmembrane region" description="Helical" evidence="9">
    <location>
        <begin position="111"/>
        <end position="131"/>
    </location>
</feature>
<gene>
    <name evidence="10" type="ORF">N802_09590</name>
</gene>
<keyword evidence="6 9" id="KW-1133">Transmembrane helix</keyword>
<keyword evidence="3" id="KW-0813">Transport</keyword>
<evidence type="ECO:0000256" key="4">
    <source>
        <dbReference type="ARBA" id="ARBA00022475"/>
    </source>
</evidence>
<dbReference type="PANTHER" id="PTHR21716">
    <property type="entry name" value="TRANSMEMBRANE PROTEIN"/>
    <property type="match status" value="1"/>
</dbReference>
<feature type="transmembrane region" description="Helical" evidence="9">
    <location>
        <begin position="237"/>
        <end position="260"/>
    </location>
</feature>
<dbReference type="GO" id="GO:0005886">
    <property type="term" value="C:plasma membrane"/>
    <property type="evidence" value="ECO:0007669"/>
    <property type="project" value="UniProtKB-SubCell"/>
</dbReference>
<dbReference type="Pfam" id="PF01594">
    <property type="entry name" value="AI-2E_transport"/>
    <property type="match status" value="1"/>
</dbReference>
<dbReference type="AlphaFoldDB" id="A0A0A0IZI5"/>
<evidence type="ECO:0000256" key="5">
    <source>
        <dbReference type="ARBA" id="ARBA00022692"/>
    </source>
</evidence>
<dbReference type="PANTHER" id="PTHR21716:SF53">
    <property type="entry name" value="PERMEASE PERM-RELATED"/>
    <property type="match status" value="1"/>
</dbReference>
<keyword evidence="5 9" id="KW-0812">Transmembrane</keyword>
<feature type="transmembrane region" description="Helical" evidence="9">
    <location>
        <begin position="266"/>
        <end position="290"/>
    </location>
</feature>
<feature type="compositionally biased region" description="Low complexity" evidence="8">
    <location>
        <begin position="1"/>
        <end position="29"/>
    </location>
</feature>
<organism evidence="10 11">
    <name type="scientific">Knoellia sinensis KCTC 19936</name>
    <dbReference type="NCBI Taxonomy" id="1385520"/>
    <lineage>
        <taxon>Bacteria</taxon>
        <taxon>Bacillati</taxon>
        <taxon>Actinomycetota</taxon>
        <taxon>Actinomycetes</taxon>
        <taxon>Micrococcales</taxon>
        <taxon>Intrasporangiaceae</taxon>
        <taxon>Knoellia</taxon>
    </lineage>
</organism>
<evidence type="ECO:0000313" key="11">
    <source>
        <dbReference type="Proteomes" id="UP000030002"/>
    </source>
</evidence>
<keyword evidence="7 9" id="KW-0472">Membrane</keyword>
<reference evidence="10 11" key="1">
    <citation type="submission" date="2013-08" db="EMBL/GenBank/DDBJ databases">
        <title>The genome sequence of Knoellia sinensis.</title>
        <authorList>
            <person name="Zhu W."/>
            <person name="Wang G."/>
        </authorList>
    </citation>
    <scope>NUCLEOTIDE SEQUENCE [LARGE SCALE GENOMIC DNA]</scope>
    <source>
        <strain evidence="10 11">KCTC 19936</strain>
    </source>
</reference>
<dbReference type="InterPro" id="IPR002549">
    <property type="entry name" value="AI-2E-like"/>
</dbReference>
<name>A0A0A0IZI5_9MICO</name>
<proteinExistence type="inferred from homology"/>
<dbReference type="Proteomes" id="UP000030002">
    <property type="component" value="Unassembled WGS sequence"/>
</dbReference>
<feature type="transmembrane region" description="Helical" evidence="9">
    <location>
        <begin position="346"/>
        <end position="379"/>
    </location>
</feature>
<feature type="region of interest" description="Disordered" evidence="8">
    <location>
        <begin position="1"/>
        <end position="43"/>
    </location>
</feature>
<feature type="transmembrane region" description="Helical" evidence="9">
    <location>
        <begin position="58"/>
        <end position="76"/>
    </location>
</feature>
<comment type="similarity">
    <text evidence="2">Belongs to the autoinducer-2 exporter (AI-2E) (TC 2.A.86) family.</text>
</comment>
<evidence type="ECO:0000256" key="6">
    <source>
        <dbReference type="ARBA" id="ARBA00022989"/>
    </source>
</evidence>
<comment type="subcellular location">
    <subcellularLocation>
        <location evidence="1">Cell membrane</location>
        <topology evidence="1">Multi-pass membrane protein</topology>
    </subcellularLocation>
</comment>
<sequence>MPSARLARADPAALPRLGAAAPRSESAPAPTHPPIDTDPSHQPAAWQVPMGVRTASEWAWRLIIIAAAILGALWVFAYLSAVTVPLIVALLLAALLNPVTRSLCRALPRGAAAGITVLGTLAFIVGALSFVGSQFTSQFSDISDQVGQGIDEIRVWFRDTFGITDTQVEEWVDRAREAVGSSGGTLGATAAQAGLTVTHLVAGFFIALFALFFFLYQGEQIWAWAVRLFPRNSRDRVHSSGVIAWGQLSAFTRATILVAAADALGIGLVAGLLGVPFASGIAVLVFFGAFVPIIGATISGSVAVLLALVALGPFQALLMLGGVIAVQQLESHVLQPLLLGRAVRVHPLAVILGIAGGVVVAGILGALIAVPLVAVLNAVGHHLLDGKEVPEDLEEELVEAEQADD</sequence>
<keyword evidence="11" id="KW-1185">Reference proteome</keyword>
<feature type="transmembrane region" description="Helical" evidence="9">
    <location>
        <begin position="197"/>
        <end position="216"/>
    </location>
</feature>
<feature type="transmembrane region" description="Helical" evidence="9">
    <location>
        <begin position="82"/>
        <end position="99"/>
    </location>
</feature>
<evidence type="ECO:0000256" key="9">
    <source>
        <dbReference type="SAM" id="Phobius"/>
    </source>
</evidence>
<evidence type="ECO:0000256" key="1">
    <source>
        <dbReference type="ARBA" id="ARBA00004651"/>
    </source>
</evidence>
<comment type="caution">
    <text evidence="10">The sequence shown here is derived from an EMBL/GenBank/DDBJ whole genome shotgun (WGS) entry which is preliminary data.</text>
</comment>
<evidence type="ECO:0000256" key="8">
    <source>
        <dbReference type="SAM" id="MobiDB-lite"/>
    </source>
</evidence>
<protein>
    <submittedName>
        <fullName evidence="10">Membrane protein</fullName>
    </submittedName>
</protein>
<evidence type="ECO:0000256" key="3">
    <source>
        <dbReference type="ARBA" id="ARBA00022448"/>
    </source>
</evidence>
<evidence type="ECO:0000256" key="7">
    <source>
        <dbReference type="ARBA" id="ARBA00023136"/>
    </source>
</evidence>
<keyword evidence="4" id="KW-1003">Cell membrane</keyword>
<feature type="transmembrane region" description="Helical" evidence="9">
    <location>
        <begin position="302"/>
        <end position="326"/>
    </location>
</feature>
<evidence type="ECO:0000313" key="10">
    <source>
        <dbReference type="EMBL" id="KGN30213.1"/>
    </source>
</evidence>
<dbReference type="OrthoDB" id="9784366at2"/>
<evidence type="ECO:0000256" key="2">
    <source>
        <dbReference type="ARBA" id="ARBA00009773"/>
    </source>
</evidence>
<dbReference type="GO" id="GO:0055085">
    <property type="term" value="P:transmembrane transport"/>
    <property type="evidence" value="ECO:0007669"/>
    <property type="project" value="TreeGrafter"/>
</dbReference>
<dbReference type="EMBL" id="AVPJ01000021">
    <property type="protein sequence ID" value="KGN30213.1"/>
    <property type="molecule type" value="Genomic_DNA"/>
</dbReference>